<evidence type="ECO:0000256" key="1">
    <source>
        <dbReference type="SAM" id="SignalP"/>
    </source>
</evidence>
<organism evidence="2 3">
    <name type="scientific">Viridibacterium curvum</name>
    <dbReference type="NCBI Taxonomy" id="1101404"/>
    <lineage>
        <taxon>Bacteria</taxon>
        <taxon>Pseudomonadati</taxon>
        <taxon>Pseudomonadota</taxon>
        <taxon>Betaproteobacteria</taxon>
        <taxon>Rhodocyclales</taxon>
        <taxon>Rhodocyclaceae</taxon>
        <taxon>Viridibacterium</taxon>
    </lineage>
</organism>
<evidence type="ECO:0000313" key="2">
    <source>
        <dbReference type="EMBL" id="GAA5169828.1"/>
    </source>
</evidence>
<reference evidence="3" key="1">
    <citation type="journal article" date="2019" name="Int. J. Syst. Evol. Microbiol.">
        <title>The Global Catalogue of Microorganisms (GCM) 10K type strain sequencing project: providing services to taxonomists for standard genome sequencing and annotation.</title>
        <authorList>
            <consortium name="The Broad Institute Genomics Platform"/>
            <consortium name="The Broad Institute Genome Sequencing Center for Infectious Disease"/>
            <person name="Wu L."/>
            <person name="Ma J."/>
        </authorList>
    </citation>
    <scope>NUCLEOTIDE SEQUENCE [LARGE SCALE GENOMIC DNA]</scope>
    <source>
        <strain evidence="3">JCM 18715</strain>
    </source>
</reference>
<gene>
    <name evidence="2" type="ORF">GCM10025770_31880</name>
</gene>
<evidence type="ECO:0008006" key="4">
    <source>
        <dbReference type="Google" id="ProtNLM"/>
    </source>
</evidence>
<evidence type="ECO:0000313" key="3">
    <source>
        <dbReference type="Proteomes" id="UP001500547"/>
    </source>
</evidence>
<name>A0ABP9QZG9_9RHOO</name>
<dbReference type="EMBL" id="BAABLD010000015">
    <property type="protein sequence ID" value="GAA5169828.1"/>
    <property type="molecule type" value="Genomic_DNA"/>
</dbReference>
<proteinExistence type="predicted"/>
<accession>A0ABP9QZG9</accession>
<protein>
    <recommendedName>
        <fullName evidence="4">PEP-CTERM sorting domain-containing protein</fullName>
    </recommendedName>
</protein>
<dbReference type="Proteomes" id="UP001500547">
    <property type="component" value="Unassembled WGS sequence"/>
</dbReference>
<feature type="chain" id="PRO_5046852111" description="PEP-CTERM sorting domain-containing protein" evidence="1">
    <location>
        <begin position="23"/>
        <end position="228"/>
    </location>
</feature>
<keyword evidence="3" id="KW-1185">Reference proteome</keyword>
<sequence length="228" mass="23037">MFRVMAPVAAAFALGATPSLHAAEVHIDAVGFDVYYDDALLPFFGTPIVFSGSSLVFTAASNTFEAQSSSTSWAFSGDSFGLRIVADAGYNLSSASIIQAGQLSLTGAASEVYAGGVTRAVDSRSPVISYSPMVGSGVAAIGTAGGTYSRSWETTSTQLFSAGASDVQITIDSLLGARAGTGGTAFVNKGFVTLSVVSLVSPVPEAGGWAMLLAGLGLVGGIARRRLS</sequence>
<feature type="signal peptide" evidence="1">
    <location>
        <begin position="1"/>
        <end position="22"/>
    </location>
</feature>
<keyword evidence="1" id="KW-0732">Signal</keyword>
<comment type="caution">
    <text evidence="2">The sequence shown here is derived from an EMBL/GenBank/DDBJ whole genome shotgun (WGS) entry which is preliminary data.</text>
</comment>